<dbReference type="InterPro" id="IPR011059">
    <property type="entry name" value="Metal-dep_hydrolase_composite"/>
</dbReference>
<dbReference type="EMBL" id="BKAJ01000001">
    <property type="protein sequence ID" value="GEP52845.1"/>
    <property type="molecule type" value="Genomic_DNA"/>
</dbReference>
<dbReference type="Gene3D" id="2.30.40.10">
    <property type="entry name" value="Urease, subunit C, domain 1"/>
    <property type="match status" value="1"/>
</dbReference>
<feature type="domain" description="Aminodeoxyfutalosine deaminase/Imidazolonepropionase-like composite" evidence="6">
    <location>
        <begin position="23"/>
        <end position="48"/>
    </location>
</feature>
<keyword evidence="3 7" id="KW-0378">Hydrolase</keyword>
<dbReference type="GO" id="GO:0016810">
    <property type="term" value="F:hydrolase activity, acting on carbon-nitrogen (but not peptide) bonds"/>
    <property type="evidence" value="ECO:0007669"/>
    <property type="project" value="InterPro"/>
</dbReference>
<reference evidence="7 8" key="1">
    <citation type="submission" date="2019-07" db="EMBL/GenBank/DDBJ databases">
        <title>Whole genome shotgun sequence of Reyranella soli NBRC 108950.</title>
        <authorList>
            <person name="Hosoyama A."/>
            <person name="Uohara A."/>
            <person name="Ohji S."/>
            <person name="Ichikawa N."/>
        </authorList>
    </citation>
    <scope>NUCLEOTIDE SEQUENCE [LARGE SCALE GENOMIC DNA]</scope>
    <source>
        <strain evidence="7 8">NBRC 108950</strain>
    </source>
</reference>
<dbReference type="PANTHER" id="PTHR43794">
    <property type="entry name" value="AMINOHYDROLASE SSNA-RELATED"/>
    <property type="match status" value="1"/>
</dbReference>
<proteinExistence type="inferred from homology"/>
<dbReference type="InterPro" id="IPR006680">
    <property type="entry name" value="Amidohydro-rel"/>
</dbReference>
<dbReference type="Pfam" id="PF01979">
    <property type="entry name" value="Amidohydro_1"/>
    <property type="match status" value="1"/>
</dbReference>
<dbReference type="AlphaFoldDB" id="A0A512N1I5"/>
<keyword evidence="4" id="KW-0862">Zinc</keyword>
<dbReference type="InterPro" id="IPR050287">
    <property type="entry name" value="MTA/SAH_deaminase"/>
</dbReference>
<keyword evidence="8" id="KW-1185">Reference proteome</keyword>
<evidence type="ECO:0000313" key="8">
    <source>
        <dbReference type="Proteomes" id="UP000321058"/>
    </source>
</evidence>
<dbReference type="SUPFAM" id="SSF51556">
    <property type="entry name" value="Metallo-dependent hydrolases"/>
    <property type="match status" value="1"/>
</dbReference>
<feature type="domain" description="Amidohydrolase-related" evidence="5">
    <location>
        <begin position="57"/>
        <end position="415"/>
    </location>
</feature>
<accession>A0A512N1I5</accession>
<dbReference type="InterPro" id="IPR032466">
    <property type="entry name" value="Metal_Hydrolase"/>
</dbReference>
<evidence type="ECO:0000259" key="5">
    <source>
        <dbReference type="Pfam" id="PF01979"/>
    </source>
</evidence>
<comment type="similarity">
    <text evidence="1">Belongs to the metallo-dependent hydrolases superfamily. ATZ/TRZ family.</text>
</comment>
<dbReference type="Gene3D" id="3.20.20.140">
    <property type="entry name" value="Metal-dependent hydrolases"/>
    <property type="match status" value="1"/>
</dbReference>
<comment type="caution">
    <text evidence="7">The sequence shown here is derived from an EMBL/GenBank/DDBJ whole genome shotgun (WGS) entry which is preliminary data.</text>
</comment>
<sequence>MTIVIHNAVIATVDDRDQLHYGAAIAIDGDRITAIGPSAEVLARHPAAEKVDGTGKMVMPGFANVHTHFTMTLARGVFEDLSPPHKPPFSGGLSPIPLPDMTPEERRAMALIGALEALRSGTTLVLEDTNDVDDYAEALAGTGMRFLLSERAYDRVGTSIGDPAPFKLDRALGQRHLRTIEAAHKKWNGKADGRIRIAASAWAPDMCSPELLKDLRALQQQLDTWATIHCNQIWGEVAAVKAHRNRLPTEYLGDLGFLHDRLVCAHCRCMEPSEEKLLGEAGVTVAFNAAIAARRGLSPRIADLENYGCTIAMGSDNMAEDMVEVLRTGLFMERVRREDGRNPTPEQALRWATRNGYRALGVPDGGWLKPGNKADLIVVDLTGAHMVPVLRAVSTFVHQAQARDVEAVMVDGKWLMKAGKVLAMDEEAVLAEAQRVANTAWPRLFAKRRDLKVPDGFSPDALP</sequence>
<dbReference type="GO" id="GO:0046872">
    <property type="term" value="F:metal ion binding"/>
    <property type="evidence" value="ECO:0007669"/>
    <property type="project" value="UniProtKB-KW"/>
</dbReference>
<evidence type="ECO:0000313" key="7">
    <source>
        <dbReference type="EMBL" id="GEP52845.1"/>
    </source>
</evidence>
<dbReference type="SUPFAM" id="SSF51338">
    <property type="entry name" value="Composite domain of metallo-dependent hydrolases"/>
    <property type="match status" value="1"/>
</dbReference>
<dbReference type="RefSeq" id="WP_147144897.1">
    <property type="nucleotide sequence ID" value="NZ_BKAJ01000001.1"/>
</dbReference>
<gene>
    <name evidence="7" type="ORF">RSO01_00110</name>
</gene>
<protein>
    <submittedName>
        <fullName evidence="7">N-ethylammeline chlorohydrolase</fullName>
    </submittedName>
</protein>
<keyword evidence="2" id="KW-0479">Metal-binding</keyword>
<name>A0A512N1I5_9HYPH</name>
<evidence type="ECO:0000256" key="1">
    <source>
        <dbReference type="ARBA" id="ARBA00006745"/>
    </source>
</evidence>
<dbReference type="Proteomes" id="UP000321058">
    <property type="component" value="Unassembled WGS sequence"/>
</dbReference>
<dbReference type="OrthoDB" id="9796020at2"/>
<dbReference type="Pfam" id="PF22039">
    <property type="entry name" value="HUTI_composite_bact"/>
    <property type="match status" value="1"/>
</dbReference>
<dbReference type="PANTHER" id="PTHR43794:SF11">
    <property type="entry name" value="AMIDOHYDROLASE-RELATED DOMAIN-CONTAINING PROTEIN"/>
    <property type="match status" value="1"/>
</dbReference>
<evidence type="ECO:0000256" key="3">
    <source>
        <dbReference type="ARBA" id="ARBA00022801"/>
    </source>
</evidence>
<dbReference type="InterPro" id="IPR054418">
    <property type="entry name" value="MQNX/HUTI_composite_N"/>
</dbReference>
<evidence type="ECO:0000256" key="4">
    <source>
        <dbReference type="ARBA" id="ARBA00022833"/>
    </source>
</evidence>
<evidence type="ECO:0000259" key="6">
    <source>
        <dbReference type="Pfam" id="PF22039"/>
    </source>
</evidence>
<evidence type="ECO:0000256" key="2">
    <source>
        <dbReference type="ARBA" id="ARBA00022723"/>
    </source>
</evidence>
<organism evidence="7 8">
    <name type="scientific">Reyranella soli</name>
    <dbReference type="NCBI Taxonomy" id="1230389"/>
    <lineage>
        <taxon>Bacteria</taxon>
        <taxon>Pseudomonadati</taxon>
        <taxon>Pseudomonadota</taxon>
        <taxon>Alphaproteobacteria</taxon>
        <taxon>Hyphomicrobiales</taxon>
        <taxon>Reyranellaceae</taxon>
        <taxon>Reyranella</taxon>
    </lineage>
</organism>